<reference evidence="5" key="1">
    <citation type="journal article" date="2024" name="BMC Genomics">
        <title>Functional annotation of a divergent genome using sequence and structure-based similarity.</title>
        <authorList>
            <person name="Svedberg D."/>
            <person name="Winiger R.R."/>
            <person name="Berg A."/>
            <person name="Sharma H."/>
            <person name="Tellgren-Roth C."/>
            <person name="Debrunner-Vossbrinck B.A."/>
            <person name="Vossbrinck C.R."/>
            <person name="Barandun J."/>
        </authorList>
    </citation>
    <scope>NUCLEOTIDE SEQUENCE</scope>
    <source>
        <strain evidence="5">Illinois isolate</strain>
    </source>
</reference>
<evidence type="ECO:0000256" key="3">
    <source>
        <dbReference type="ARBA" id="ARBA00023274"/>
    </source>
</evidence>
<dbReference type="Proteomes" id="UP001334084">
    <property type="component" value="Chromosome 10"/>
</dbReference>
<keyword evidence="3 5" id="KW-0687">Ribonucleoprotein</keyword>
<evidence type="ECO:0000259" key="4">
    <source>
        <dbReference type="PROSITE" id="PS52002"/>
    </source>
</evidence>
<dbReference type="GO" id="GO:0097525">
    <property type="term" value="C:spliceosomal snRNP complex"/>
    <property type="evidence" value="ECO:0007669"/>
    <property type="project" value="UniProtKB-ARBA"/>
</dbReference>
<evidence type="ECO:0000313" key="6">
    <source>
        <dbReference type="Proteomes" id="UP001334084"/>
    </source>
</evidence>
<dbReference type="Pfam" id="PF01423">
    <property type="entry name" value="LSM"/>
    <property type="match status" value="1"/>
</dbReference>
<dbReference type="GeneID" id="90542646"/>
<evidence type="ECO:0000313" key="5">
    <source>
        <dbReference type="EMBL" id="WUR04814.1"/>
    </source>
</evidence>
<dbReference type="InterPro" id="IPR027141">
    <property type="entry name" value="LSm4/Sm_D1/D3"/>
</dbReference>
<dbReference type="KEGG" id="vnx:VNE69_10164"/>
<dbReference type="Gene3D" id="2.30.30.100">
    <property type="match status" value="1"/>
</dbReference>
<dbReference type="GO" id="GO:0003723">
    <property type="term" value="F:RNA binding"/>
    <property type="evidence" value="ECO:0007669"/>
    <property type="project" value="InterPro"/>
</dbReference>
<comment type="subcellular location">
    <subcellularLocation>
        <location evidence="1">Nucleus</location>
    </subcellularLocation>
</comment>
<dbReference type="SUPFAM" id="SSF50182">
    <property type="entry name" value="Sm-like ribonucleoproteins"/>
    <property type="match status" value="1"/>
</dbReference>
<dbReference type="SMART" id="SM00651">
    <property type="entry name" value="Sm"/>
    <property type="match status" value="1"/>
</dbReference>
<evidence type="ECO:0000256" key="1">
    <source>
        <dbReference type="ARBA" id="ARBA00004123"/>
    </source>
</evidence>
<keyword evidence="2" id="KW-0539">Nucleus</keyword>
<dbReference type="PANTHER" id="PTHR23338">
    <property type="entry name" value="SMALL NUCLEAR RIBONUCLEOPROTEIN SM"/>
    <property type="match status" value="1"/>
</dbReference>
<organism evidence="5 6">
    <name type="scientific">Vairimorpha necatrix</name>
    <dbReference type="NCBI Taxonomy" id="6039"/>
    <lineage>
        <taxon>Eukaryota</taxon>
        <taxon>Fungi</taxon>
        <taxon>Fungi incertae sedis</taxon>
        <taxon>Microsporidia</taxon>
        <taxon>Nosematidae</taxon>
        <taxon>Vairimorpha</taxon>
    </lineage>
</organism>
<dbReference type="PROSITE" id="PS52002">
    <property type="entry name" value="SM"/>
    <property type="match status" value="1"/>
</dbReference>
<proteinExistence type="predicted"/>
<dbReference type="InterPro" id="IPR047575">
    <property type="entry name" value="Sm"/>
</dbReference>
<accession>A0AAX4JFV0</accession>
<dbReference type="InterPro" id="IPR001163">
    <property type="entry name" value="Sm_dom_euk/arc"/>
</dbReference>
<evidence type="ECO:0000256" key="2">
    <source>
        <dbReference type="ARBA" id="ARBA00023242"/>
    </source>
</evidence>
<feature type="domain" description="Sm" evidence="4">
    <location>
        <begin position="2"/>
        <end position="72"/>
    </location>
</feature>
<dbReference type="EMBL" id="CP142735">
    <property type="protein sequence ID" value="WUR04814.1"/>
    <property type="molecule type" value="Genomic_DNA"/>
</dbReference>
<dbReference type="GO" id="GO:0006396">
    <property type="term" value="P:RNA processing"/>
    <property type="evidence" value="ECO:0007669"/>
    <property type="project" value="InterPro"/>
</dbReference>
<dbReference type="RefSeq" id="XP_065330959.1">
    <property type="nucleotide sequence ID" value="XM_065474887.1"/>
</dbReference>
<dbReference type="AlphaFoldDB" id="A0AAX4JFV0"/>
<keyword evidence="6" id="KW-1185">Reference proteome</keyword>
<gene>
    <name evidence="5" type="ORF">VNE69_10164</name>
</gene>
<name>A0AAX4JFV0_9MICR</name>
<dbReference type="InterPro" id="IPR010920">
    <property type="entry name" value="LSM_dom_sf"/>
</dbReference>
<protein>
    <submittedName>
        <fullName evidence="5">Small nuclear ribonucleoprotein Sm D3</fullName>
    </submittedName>
</protein>
<sequence>MTIIQTLQETTNMIISVRTLDNTTFKGTVVEVDDYMNVILKNVDIITDKILYSPEVVIRGSNIKFFILPQIIKHL</sequence>